<reference evidence="2" key="1">
    <citation type="submission" date="2007-03" db="EMBL/GenBank/DDBJ databases">
        <title>Complete sequence of chromosome 3 of Burkholderia vietnamiensis G4.</title>
        <authorList>
            <consortium name="US DOE Joint Genome Institute"/>
            <person name="Copeland A."/>
            <person name="Lucas S."/>
            <person name="Lapidus A."/>
            <person name="Barry K."/>
            <person name="Detter J.C."/>
            <person name="Glavina del Rio T."/>
            <person name="Hammon N."/>
            <person name="Israni S."/>
            <person name="Dalin E."/>
            <person name="Tice H."/>
            <person name="Pitluck S."/>
            <person name="Chain P."/>
            <person name="Malfatti S."/>
            <person name="Shin M."/>
            <person name="Vergez L."/>
            <person name="Schmutz J."/>
            <person name="Larimer F."/>
            <person name="Land M."/>
            <person name="Hauser L."/>
            <person name="Kyrpides N."/>
            <person name="Tiedje J."/>
            <person name="Richardson P."/>
        </authorList>
    </citation>
    <scope>NUCLEOTIDE SEQUENCE [LARGE SCALE GENOMIC DNA]</scope>
    <source>
        <strain evidence="2">G4 / LMG 22486</strain>
    </source>
</reference>
<accession>A4JR27</accession>
<dbReference type="EMBL" id="CP000616">
    <property type="protein sequence ID" value="ABO58730.1"/>
    <property type="molecule type" value="Genomic_DNA"/>
</dbReference>
<proteinExistence type="predicted"/>
<evidence type="ECO:0000313" key="2">
    <source>
        <dbReference type="Proteomes" id="UP000002287"/>
    </source>
</evidence>
<dbReference type="HOGENOM" id="CLU_2680705_0_0_4"/>
<gene>
    <name evidence="1" type="ordered locus">Bcep1808_5798</name>
</gene>
<dbReference type="Proteomes" id="UP000002287">
    <property type="component" value="Chromosome 3"/>
</dbReference>
<name>A4JR27_BURVG</name>
<dbReference type="AlphaFoldDB" id="A4JR27"/>
<protein>
    <submittedName>
        <fullName evidence="1">Uncharacterized protein</fullName>
    </submittedName>
</protein>
<dbReference type="KEGG" id="bvi:Bcep1808_5798"/>
<evidence type="ECO:0000313" key="1">
    <source>
        <dbReference type="EMBL" id="ABO58730.1"/>
    </source>
</evidence>
<organism evidence="1 2">
    <name type="scientific">Burkholderia vietnamiensis (strain G4 / LMG 22486)</name>
    <name type="common">Burkholderia cepacia (strain R1808)</name>
    <dbReference type="NCBI Taxonomy" id="269482"/>
    <lineage>
        <taxon>Bacteria</taxon>
        <taxon>Pseudomonadati</taxon>
        <taxon>Pseudomonadota</taxon>
        <taxon>Betaproteobacteria</taxon>
        <taxon>Burkholderiales</taxon>
        <taxon>Burkholderiaceae</taxon>
        <taxon>Burkholderia</taxon>
        <taxon>Burkholderia cepacia complex</taxon>
    </lineage>
</organism>
<sequence length="74" mass="8022">MSLAARNCGLKSQHNGQDWALFEIAGNQGPTDHPQASVEDRFACGDNGPRTQPGTKFPNIRDSACKYDCCRVAP</sequence>